<name>A0ABU8C9L4_9GAMM</name>
<dbReference type="Gene3D" id="3.30.2310.20">
    <property type="entry name" value="RelE-like"/>
    <property type="match status" value="1"/>
</dbReference>
<evidence type="ECO:0000256" key="1">
    <source>
        <dbReference type="ARBA" id="ARBA00006226"/>
    </source>
</evidence>
<comment type="similarity">
    <text evidence="1">Belongs to the RelE toxin family.</text>
</comment>
<dbReference type="InterPro" id="IPR035093">
    <property type="entry name" value="RelE/ParE_toxin_dom_sf"/>
</dbReference>
<evidence type="ECO:0000256" key="2">
    <source>
        <dbReference type="ARBA" id="ARBA00022649"/>
    </source>
</evidence>
<dbReference type="Pfam" id="PF05016">
    <property type="entry name" value="ParE_toxin"/>
    <property type="match status" value="1"/>
</dbReference>
<keyword evidence="4" id="KW-1185">Reference proteome</keyword>
<gene>
    <name evidence="3" type="ORF">MN202_15485</name>
</gene>
<comment type="caution">
    <text evidence="3">The sequence shown here is derived from an EMBL/GenBank/DDBJ whole genome shotgun (WGS) entry which is preliminary data.</text>
</comment>
<sequence length="87" mass="9949">MAKYKISFKKSVAKDLTALPKADIKKILAKIDSLAENPRTEGAIKLSGQDLYRIRQGLYRIIYEIKDSQLVVHVIKIGHRADIYKHI</sequence>
<dbReference type="InterPro" id="IPR007712">
    <property type="entry name" value="RelE/ParE_toxin"/>
</dbReference>
<dbReference type="PANTHER" id="PTHR35601:SF1">
    <property type="entry name" value="TOXIN RELE"/>
    <property type="match status" value="1"/>
</dbReference>
<dbReference type="SUPFAM" id="SSF143011">
    <property type="entry name" value="RelE-like"/>
    <property type="match status" value="1"/>
</dbReference>
<reference evidence="3 4" key="1">
    <citation type="journal article" date="2023" name="Ecotoxicol. Environ. Saf.">
        <title>Mercury remediation potential of mercury-resistant strain Rheinheimera metallidurans sp. nov. isolated from a municipal waste dumping site.</title>
        <authorList>
            <person name="Yadav V."/>
            <person name="Manjhi A."/>
            <person name="Vadakedath N."/>
        </authorList>
    </citation>
    <scope>NUCLEOTIDE SEQUENCE [LARGE SCALE GENOMIC DNA]</scope>
    <source>
        <strain evidence="3 4">E-49</strain>
    </source>
</reference>
<dbReference type="NCBIfam" id="TIGR02385">
    <property type="entry name" value="RelE_StbE"/>
    <property type="match status" value="1"/>
</dbReference>
<dbReference type="Proteomes" id="UP001375382">
    <property type="component" value="Unassembled WGS sequence"/>
</dbReference>
<protein>
    <submittedName>
        <fullName evidence="3">Type II toxin-antitoxin system RelE/ParE family toxin</fullName>
    </submittedName>
</protein>
<accession>A0ABU8C9L4</accession>
<dbReference type="PANTHER" id="PTHR35601">
    <property type="entry name" value="TOXIN RELE"/>
    <property type="match status" value="1"/>
</dbReference>
<dbReference type="EMBL" id="JALAAR010000014">
    <property type="protein sequence ID" value="MEH8018645.1"/>
    <property type="molecule type" value="Genomic_DNA"/>
</dbReference>
<proteinExistence type="inferred from homology"/>
<evidence type="ECO:0000313" key="4">
    <source>
        <dbReference type="Proteomes" id="UP001375382"/>
    </source>
</evidence>
<keyword evidence="2" id="KW-1277">Toxin-antitoxin system</keyword>
<evidence type="ECO:0000313" key="3">
    <source>
        <dbReference type="EMBL" id="MEH8018645.1"/>
    </source>
</evidence>
<organism evidence="3 4">
    <name type="scientific">Rheinheimera muenzenbergensis</name>
    <dbReference type="NCBI Taxonomy" id="1193628"/>
    <lineage>
        <taxon>Bacteria</taxon>
        <taxon>Pseudomonadati</taxon>
        <taxon>Pseudomonadota</taxon>
        <taxon>Gammaproteobacteria</taxon>
        <taxon>Chromatiales</taxon>
        <taxon>Chromatiaceae</taxon>
        <taxon>Rheinheimera</taxon>
    </lineage>
</organism>